<reference evidence="3 4" key="1">
    <citation type="submission" date="2020-07" db="EMBL/GenBank/DDBJ databases">
        <authorList>
            <person name="Zhuang K."/>
            <person name="Ran Y."/>
        </authorList>
    </citation>
    <scope>NUCLEOTIDE SEQUENCE [LARGE SCALE GENOMIC DNA]</scope>
    <source>
        <strain evidence="3 4">WCH-YHL-001</strain>
    </source>
</reference>
<dbReference type="InterPro" id="IPR050091">
    <property type="entry name" value="PKS_NRPS_Biosynth_Enz"/>
</dbReference>
<dbReference type="Gene3D" id="3.40.50.720">
    <property type="entry name" value="NAD(P)-binding Rossmann-like Domain"/>
    <property type="match status" value="1"/>
</dbReference>
<dbReference type="EMBL" id="CP059399">
    <property type="protein sequence ID" value="QLY29577.1"/>
    <property type="molecule type" value="Genomic_DNA"/>
</dbReference>
<dbReference type="Proteomes" id="UP000515512">
    <property type="component" value="Chromosome"/>
</dbReference>
<sequence length="494" mass="53081">MSPGMVRRRIEVVRAPAVQREAVFRVRPVAAVLGARSSWQRALCTRMRAAGWTVHTEAADIGERLDAVLWLMPQGQIEAEAALDQLVLANTLAGQTITTLERGAEAGRAAFLAITRIDGARGMRRPALADAVAAGVSGLVKTIAREAPTVFSRAVDLHPRLRDDTVCALIEAELHDSATDPQESGYDADARRTTLSACPPGDFGTDGAVFPTAADTVLVTGGARGITADCVRALADRCEARFVLLGRTPLAPEPGWALGVGDAELRPACLNEVRGRPDRPGPVQIGALVQRVIAGREVRRTLESIDRATYLAVDIADRAALEKALAPHRTRITALVHGAGTLSDRFLRDKTPEEVRLVLDTKVTGLLHLFDLLDLDRLRHLVLFSSVSGWYGNSGQSDYACANEALNRIAVWFGRTRPDCVVAAPNWGAWEGGMVGPALARLIRSRGTELIAPEAGARLFAELFARRPTGPAVELVGPLEHPDFTRGSSLEQAR</sequence>
<evidence type="ECO:0000259" key="2">
    <source>
        <dbReference type="SMART" id="SM00822"/>
    </source>
</evidence>
<evidence type="ECO:0000313" key="4">
    <source>
        <dbReference type="Proteomes" id="UP000515512"/>
    </source>
</evidence>
<dbReference type="InterPro" id="IPR013968">
    <property type="entry name" value="PKS_KR"/>
</dbReference>
<dbReference type="PANTHER" id="PTHR43775:SF51">
    <property type="entry name" value="INACTIVE PHENOLPHTHIOCEROL SYNTHESIS POLYKETIDE SYNTHASE TYPE I PKS1-RELATED"/>
    <property type="match status" value="1"/>
</dbReference>
<keyword evidence="1" id="KW-0808">Transferase</keyword>
<protein>
    <submittedName>
        <fullName evidence="3">KR domain-containing protein</fullName>
    </submittedName>
</protein>
<dbReference type="AlphaFoldDB" id="A0A7D6VCH6"/>
<proteinExistence type="predicted"/>
<gene>
    <name evidence="3" type="ORF">H0264_30700</name>
</gene>
<keyword evidence="4" id="KW-1185">Reference proteome</keyword>
<dbReference type="InterPro" id="IPR036291">
    <property type="entry name" value="NAD(P)-bd_dom_sf"/>
</dbReference>
<dbReference type="SMART" id="SM00822">
    <property type="entry name" value="PKS_KR"/>
    <property type="match status" value="1"/>
</dbReference>
<feature type="domain" description="Ketoreductase" evidence="2">
    <location>
        <begin position="215"/>
        <end position="433"/>
    </location>
</feature>
<dbReference type="SUPFAM" id="SSF51735">
    <property type="entry name" value="NAD(P)-binding Rossmann-fold domains"/>
    <property type="match status" value="2"/>
</dbReference>
<dbReference type="InterPro" id="IPR057326">
    <property type="entry name" value="KR_dom"/>
</dbReference>
<evidence type="ECO:0000256" key="1">
    <source>
        <dbReference type="ARBA" id="ARBA00022679"/>
    </source>
</evidence>
<name>A0A7D6VCH6_9NOCA</name>
<dbReference type="GO" id="GO:0004312">
    <property type="term" value="F:fatty acid synthase activity"/>
    <property type="evidence" value="ECO:0007669"/>
    <property type="project" value="TreeGrafter"/>
</dbReference>
<dbReference type="KEGG" id="nhu:H0264_30700"/>
<evidence type="ECO:0000313" key="3">
    <source>
        <dbReference type="EMBL" id="QLY29577.1"/>
    </source>
</evidence>
<dbReference type="Pfam" id="PF08659">
    <property type="entry name" value="KR"/>
    <property type="match status" value="1"/>
</dbReference>
<accession>A0A7D6VCH6</accession>
<dbReference type="GO" id="GO:0006633">
    <property type="term" value="P:fatty acid biosynthetic process"/>
    <property type="evidence" value="ECO:0007669"/>
    <property type="project" value="TreeGrafter"/>
</dbReference>
<organism evidence="3 4">
    <name type="scientific">Nocardia huaxiensis</name>
    <dbReference type="NCBI Taxonomy" id="2755382"/>
    <lineage>
        <taxon>Bacteria</taxon>
        <taxon>Bacillati</taxon>
        <taxon>Actinomycetota</taxon>
        <taxon>Actinomycetes</taxon>
        <taxon>Mycobacteriales</taxon>
        <taxon>Nocardiaceae</taxon>
        <taxon>Nocardia</taxon>
    </lineage>
</organism>
<dbReference type="RefSeq" id="WP_181580781.1">
    <property type="nucleotide sequence ID" value="NZ_CP059399.1"/>
</dbReference>
<dbReference type="PANTHER" id="PTHR43775">
    <property type="entry name" value="FATTY ACID SYNTHASE"/>
    <property type="match status" value="1"/>
</dbReference>